<dbReference type="PROSITE" id="PS00027">
    <property type="entry name" value="HOMEOBOX_1"/>
    <property type="match status" value="1"/>
</dbReference>
<feature type="compositionally biased region" description="Low complexity" evidence="7">
    <location>
        <begin position="134"/>
        <end position="144"/>
    </location>
</feature>
<evidence type="ECO:0000256" key="3">
    <source>
        <dbReference type="ARBA" id="ARBA00023155"/>
    </source>
</evidence>
<dbReference type="SUPFAM" id="SSF46689">
    <property type="entry name" value="Homeodomain-like"/>
    <property type="match status" value="1"/>
</dbReference>
<dbReference type="GO" id="GO:0005634">
    <property type="term" value="C:nucleus"/>
    <property type="evidence" value="ECO:0007669"/>
    <property type="project" value="UniProtKB-SubCell"/>
</dbReference>
<comment type="subcellular location">
    <subcellularLocation>
        <location evidence="1 5 6">Nucleus</location>
    </subcellularLocation>
</comment>
<evidence type="ECO:0000256" key="6">
    <source>
        <dbReference type="RuleBase" id="RU000682"/>
    </source>
</evidence>
<dbReference type="InterPro" id="IPR009057">
    <property type="entry name" value="Homeodomain-like_sf"/>
</dbReference>
<evidence type="ECO:0000256" key="4">
    <source>
        <dbReference type="ARBA" id="ARBA00023242"/>
    </source>
</evidence>
<organism evidence="9 10">
    <name type="scientific">Bugula neritina</name>
    <name type="common">Brown bryozoan</name>
    <name type="synonym">Sertularia neritina</name>
    <dbReference type="NCBI Taxonomy" id="10212"/>
    <lineage>
        <taxon>Eukaryota</taxon>
        <taxon>Metazoa</taxon>
        <taxon>Spiralia</taxon>
        <taxon>Lophotrochozoa</taxon>
        <taxon>Bryozoa</taxon>
        <taxon>Gymnolaemata</taxon>
        <taxon>Cheilostomatida</taxon>
        <taxon>Flustrina</taxon>
        <taxon>Buguloidea</taxon>
        <taxon>Bugulidae</taxon>
        <taxon>Bugula</taxon>
    </lineage>
</organism>
<proteinExistence type="predicted"/>
<evidence type="ECO:0000313" key="10">
    <source>
        <dbReference type="Proteomes" id="UP000593567"/>
    </source>
</evidence>
<comment type="caution">
    <text evidence="9">The sequence shown here is derived from an EMBL/GenBank/DDBJ whole genome shotgun (WGS) entry which is preliminary data.</text>
</comment>
<evidence type="ECO:0000256" key="7">
    <source>
        <dbReference type="SAM" id="MobiDB-lite"/>
    </source>
</evidence>
<keyword evidence="3 5" id="KW-0371">Homeobox</keyword>
<feature type="domain" description="Homeobox" evidence="8">
    <location>
        <begin position="30"/>
        <end position="90"/>
    </location>
</feature>
<dbReference type="SMART" id="SM00389">
    <property type="entry name" value="HOX"/>
    <property type="match status" value="1"/>
</dbReference>
<feature type="DNA-binding region" description="Homeobox" evidence="5">
    <location>
        <begin position="32"/>
        <end position="91"/>
    </location>
</feature>
<evidence type="ECO:0000256" key="2">
    <source>
        <dbReference type="ARBA" id="ARBA00023125"/>
    </source>
</evidence>
<name>A0A7J7K675_BUGNE</name>
<feature type="region of interest" description="Disordered" evidence="7">
    <location>
        <begin position="91"/>
        <end position="144"/>
    </location>
</feature>
<evidence type="ECO:0000256" key="1">
    <source>
        <dbReference type="ARBA" id="ARBA00004123"/>
    </source>
</evidence>
<dbReference type="InterPro" id="IPR001356">
    <property type="entry name" value="HD"/>
</dbReference>
<dbReference type="PANTHER" id="PTHR24208">
    <property type="entry name" value="LIM/HOMEOBOX PROTEIN LHX"/>
    <property type="match status" value="1"/>
</dbReference>
<dbReference type="GO" id="GO:0000977">
    <property type="term" value="F:RNA polymerase II transcription regulatory region sequence-specific DNA binding"/>
    <property type="evidence" value="ECO:0007669"/>
    <property type="project" value="TreeGrafter"/>
</dbReference>
<dbReference type="CDD" id="cd00086">
    <property type="entry name" value="homeodomain"/>
    <property type="match status" value="1"/>
</dbReference>
<dbReference type="OrthoDB" id="6159439at2759"/>
<dbReference type="InterPro" id="IPR017970">
    <property type="entry name" value="Homeobox_CS"/>
</dbReference>
<gene>
    <name evidence="9" type="ORF">EB796_008227</name>
</gene>
<accession>A0A7J7K675</accession>
<dbReference type="Gene3D" id="1.10.10.60">
    <property type="entry name" value="Homeodomain-like"/>
    <property type="match status" value="1"/>
</dbReference>
<keyword evidence="10" id="KW-1185">Reference proteome</keyword>
<dbReference type="GO" id="GO:0000981">
    <property type="term" value="F:DNA-binding transcription factor activity, RNA polymerase II-specific"/>
    <property type="evidence" value="ECO:0007669"/>
    <property type="project" value="InterPro"/>
</dbReference>
<dbReference type="PROSITE" id="PS50071">
    <property type="entry name" value="HOMEOBOX_2"/>
    <property type="match status" value="1"/>
</dbReference>
<evidence type="ECO:0000256" key="5">
    <source>
        <dbReference type="PROSITE-ProRule" id="PRU00108"/>
    </source>
</evidence>
<dbReference type="InterPro" id="IPR050453">
    <property type="entry name" value="LIM_Homeobox_TF"/>
</dbReference>
<protein>
    <recommendedName>
        <fullName evidence="8">Homeobox domain-containing protein</fullName>
    </recommendedName>
</protein>
<dbReference type="AlphaFoldDB" id="A0A7J7K675"/>
<keyword evidence="2 5" id="KW-0238">DNA-binding</keyword>
<dbReference type="GO" id="GO:0030182">
    <property type="term" value="P:neuron differentiation"/>
    <property type="evidence" value="ECO:0007669"/>
    <property type="project" value="TreeGrafter"/>
</dbReference>
<reference evidence="9" key="1">
    <citation type="submission" date="2020-06" db="EMBL/GenBank/DDBJ databases">
        <title>Draft genome of Bugula neritina, a colonial animal packing powerful symbionts and potential medicines.</title>
        <authorList>
            <person name="Rayko M."/>
        </authorList>
    </citation>
    <scope>NUCLEOTIDE SEQUENCE [LARGE SCALE GENOMIC DNA]</scope>
    <source>
        <strain evidence="9">Kwan_BN1</strain>
    </source>
</reference>
<dbReference type="Pfam" id="PF00046">
    <property type="entry name" value="Homeodomain"/>
    <property type="match status" value="1"/>
</dbReference>
<sequence length="166" mass="18345">MQLLDRSSIMAMNSSTMYWSDEGFEDGGAKSDKRPRTVLTSNQRKRLKAAFDVDPKPSKKARHIMAVETGLTNRVVQVWFQNQRAKMKKRTKISSSTTCIEEGESNPATSSDVGSPYDVTKEEGSAFEEGSVGSSPDDLIPSSSSAESMLCSDLFYTLLSSYVMQF</sequence>
<keyword evidence="4 5" id="KW-0539">Nucleus</keyword>
<evidence type="ECO:0000259" key="8">
    <source>
        <dbReference type="PROSITE" id="PS50071"/>
    </source>
</evidence>
<dbReference type="PANTHER" id="PTHR24208:SF166">
    <property type="entry name" value="LIM HOMEOBOX TRANSCRIPTION FACTOR 1 ALPHA, ISOFORM B"/>
    <property type="match status" value="1"/>
</dbReference>
<dbReference type="Proteomes" id="UP000593567">
    <property type="component" value="Unassembled WGS sequence"/>
</dbReference>
<dbReference type="EMBL" id="VXIV02001327">
    <property type="protein sequence ID" value="KAF6033464.1"/>
    <property type="molecule type" value="Genomic_DNA"/>
</dbReference>
<evidence type="ECO:0000313" key="9">
    <source>
        <dbReference type="EMBL" id="KAF6033464.1"/>
    </source>
</evidence>